<dbReference type="AlphaFoldDB" id="A0A3R7ID30"/>
<reference evidence="1 2" key="1">
    <citation type="submission" date="2016-07" db="EMBL/GenBank/DDBJ databases">
        <title>Genome analysis of Burkholderia fungorum ES3-20.</title>
        <authorList>
            <person name="Xu D."/>
            <person name="Yao R."/>
            <person name="Zheng S."/>
        </authorList>
    </citation>
    <scope>NUCLEOTIDE SEQUENCE [LARGE SCALE GENOMIC DNA]</scope>
    <source>
        <strain evidence="1 2">ES3-20</strain>
    </source>
</reference>
<organism evidence="1 2">
    <name type="scientific">Paraburkholderia fungorum</name>
    <dbReference type="NCBI Taxonomy" id="134537"/>
    <lineage>
        <taxon>Bacteria</taxon>
        <taxon>Pseudomonadati</taxon>
        <taxon>Pseudomonadota</taxon>
        <taxon>Betaproteobacteria</taxon>
        <taxon>Burkholderiales</taxon>
        <taxon>Burkholderiaceae</taxon>
        <taxon>Paraburkholderia</taxon>
    </lineage>
</organism>
<sequence>MGLFKRQGSLRFSLKYFLQFAFYLPSVFQISPAKTHSGKRVLKYAFSMFFTRRLYEQFFIQVP</sequence>
<proteinExistence type="predicted"/>
<protein>
    <submittedName>
        <fullName evidence="1">Uncharacterized protein</fullName>
    </submittedName>
</protein>
<dbReference type="Proteomes" id="UP000283709">
    <property type="component" value="Unassembled WGS sequence"/>
</dbReference>
<accession>A0A3R7ID30</accession>
<evidence type="ECO:0000313" key="1">
    <source>
        <dbReference type="EMBL" id="RKF50618.1"/>
    </source>
</evidence>
<name>A0A3R7ID30_9BURK</name>
<gene>
    <name evidence="1" type="ORF">BCY88_00065</name>
</gene>
<evidence type="ECO:0000313" key="2">
    <source>
        <dbReference type="Proteomes" id="UP000283709"/>
    </source>
</evidence>
<dbReference type="EMBL" id="MCAS01000001">
    <property type="protein sequence ID" value="RKF50618.1"/>
    <property type="molecule type" value="Genomic_DNA"/>
</dbReference>
<comment type="caution">
    <text evidence="1">The sequence shown here is derived from an EMBL/GenBank/DDBJ whole genome shotgun (WGS) entry which is preliminary data.</text>
</comment>